<dbReference type="Proteomes" id="UP000286715">
    <property type="component" value="Unassembled WGS sequence"/>
</dbReference>
<protein>
    <recommendedName>
        <fullName evidence="2">Inner membrane protein YgaP-like transmembrane domain-containing protein</fullName>
    </recommendedName>
</protein>
<gene>
    <name evidence="3" type="ORF">JCM31826_06160</name>
</gene>
<evidence type="ECO:0000313" key="3">
    <source>
        <dbReference type="EMBL" id="GCD77134.1"/>
    </source>
</evidence>
<name>A0A401XJI4_9FLAO</name>
<reference evidence="3 4" key="1">
    <citation type="submission" date="2018-11" db="EMBL/GenBank/DDBJ databases">
        <title>Schleiferia aggregans sp. nov., a moderately thermophilic heterotrophic bacterium isolated from microbial mats at a terrestrial hot spring.</title>
        <authorList>
            <person name="Iino T."/>
            <person name="Ohkuma M."/>
            <person name="Haruta S."/>
        </authorList>
    </citation>
    <scope>NUCLEOTIDE SEQUENCE [LARGE SCALE GENOMIC DNA]</scope>
    <source>
        <strain evidence="3 4">LA</strain>
    </source>
</reference>
<sequence length="89" mass="9565">MNSSYNKKGSNQIIFGKIHKPMKANVGKLDKGIRLTIAVVALVLYFTKVLTGTVGIVALVVAGLLAFTSLVNFCPAYTLFGINTCETKK</sequence>
<keyword evidence="1" id="KW-0812">Transmembrane</keyword>
<evidence type="ECO:0000313" key="4">
    <source>
        <dbReference type="Proteomes" id="UP000286715"/>
    </source>
</evidence>
<proteinExistence type="predicted"/>
<organism evidence="3 4">
    <name type="scientific">Thermaurantimonas aggregans</name>
    <dbReference type="NCBI Taxonomy" id="2173829"/>
    <lineage>
        <taxon>Bacteria</taxon>
        <taxon>Pseudomonadati</taxon>
        <taxon>Bacteroidota</taxon>
        <taxon>Flavobacteriia</taxon>
        <taxon>Flavobacteriales</taxon>
        <taxon>Schleiferiaceae</taxon>
        <taxon>Thermaurantimonas</taxon>
    </lineage>
</organism>
<accession>A0A401XJI4</accession>
<feature type="transmembrane region" description="Helical" evidence="1">
    <location>
        <begin position="32"/>
        <end position="50"/>
    </location>
</feature>
<keyword evidence="1" id="KW-1133">Transmembrane helix</keyword>
<dbReference type="EMBL" id="BHZE01000004">
    <property type="protein sequence ID" value="GCD77134.1"/>
    <property type="molecule type" value="Genomic_DNA"/>
</dbReference>
<evidence type="ECO:0000256" key="1">
    <source>
        <dbReference type="SAM" id="Phobius"/>
    </source>
</evidence>
<comment type="caution">
    <text evidence="3">The sequence shown here is derived from an EMBL/GenBank/DDBJ whole genome shotgun (WGS) entry which is preliminary data.</text>
</comment>
<feature type="transmembrane region" description="Helical" evidence="1">
    <location>
        <begin position="56"/>
        <end position="80"/>
    </location>
</feature>
<dbReference type="InterPro" id="IPR021309">
    <property type="entry name" value="YgaP-like_TM"/>
</dbReference>
<dbReference type="AlphaFoldDB" id="A0A401XJI4"/>
<evidence type="ECO:0000259" key="2">
    <source>
        <dbReference type="Pfam" id="PF11127"/>
    </source>
</evidence>
<feature type="domain" description="Inner membrane protein YgaP-like transmembrane" evidence="2">
    <location>
        <begin position="22"/>
        <end position="88"/>
    </location>
</feature>
<keyword evidence="4" id="KW-1185">Reference proteome</keyword>
<keyword evidence="1" id="KW-0472">Membrane</keyword>
<dbReference type="Pfam" id="PF11127">
    <property type="entry name" value="YgaP-like_TM"/>
    <property type="match status" value="1"/>
</dbReference>